<dbReference type="Proteomes" id="UP001303046">
    <property type="component" value="Unassembled WGS sequence"/>
</dbReference>
<evidence type="ECO:0000313" key="2">
    <source>
        <dbReference type="Proteomes" id="UP001303046"/>
    </source>
</evidence>
<protein>
    <submittedName>
        <fullName evidence="1">Uncharacterized protein</fullName>
    </submittedName>
</protein>
<proteinExistence type="predicted"/>
<keyword evidence="2" id="KW-1185">Reference proteome</keyword>
<gene>
    <name evidence="1" type="primary">Necator_chrII.g8682</name>
    <name evidence="1" type="ORF">RB195_020887</name>
</gene>
<sequence>MLYCIPPIRIRWRRELVSRKPCKNSTQKTIGMETTMEMVERRIRKTMGRLRLETTWGTYYLGISLRNQSSLTRDTSLIRDELEN</sequence>
<evidence type="ECO:0000313" key="1">
    <source>
        <dbReference type="EMBL" id="KAK6739077.1"/>
    </source>
</evidence>
<dbReference type="EMBL" id="JAVFWL010000002">
    <property type="protein sequence ID" value="KAK6739077.1"/>
    <property type="molecule type" value="Genomic_DNA"/>
</dbReference>
<reference evidence="1 2" key="1">
    <citation type="submission" date="2023-08" db="EMBL/GenBank/DDBJ databases">
        <title>A Necator americanus chromosomal reference genome.</title>
        <authorList>
            <person name="Ilik V."/>
            <person name="Petrzelkova K.J."/>
            <person name="Pardy F."/>
            <person name="Fuh T."/>
            <person name="Niatou-Singa F.S."/>
            <person name="Gouil Q."/>
            <person name="Baker L."/>
            <person name="Ritchie M.E."/>
            <person name="Jex A.R."/>
            <person name="Gazzola D."/>
            <person name="Li H."/>
            <person name="Toshio Fujiwara R."/>
            <person name="Zhan B."/>
            <person name="Aroian R.V."/>
            <person name="Pafco B."/>
            <person name="Schwarz E.M."/>
        </authorList>
    </citation>
    <scope>NUCLEOTIDE SEQUENCE [LARGE SCALE GENOMIC DNA]</scope>
    <source>
        <strain evidence="1 2">Aroian</strain>
        <tissue evidence="1">Whole animal</tissue>
    </source>
</reference>
<accession>A0ABR1CMM4</accession>
<comment type="caution">
    <text evidence="1">The sequence shown here is derived from an EMBL/GenBank/DDBJ whole genome shotgun (WGS) entry which is preliminary data.</text>
</comment>
<name>A0ABR1CMM4_NECAM</name>
<organism evidence="1 2">
    <name type="scientific">Necator americanus</name>
    <name type="common">Human hookworm</name>
    <dbReference type="NCBI Taxonomy" id="51031"/>
    <lineage>
        <taxon>Eukaryota</taxon>
        <taxon>Metazoa</taxon>
        <taxon>Ecdysozoa</taxon>
        <taxon>Nematoda</taxon>
        <taxon>Chromadorea</taxon>
        <taxon>Rhabditida</taxon>
        <taxon>Rhabditina</taxon>
        <taxon>Rhabditomorpha</taxon>
        <taxon>Strongyloidea</taxon>
        <taxon>Ancylostomatidae</taxon>
        <taxon>Bunostominae</taxon>
        <taxon>Necator</taxon>
    </lineage>
</organism>